<organism evidence="1 2">
    <name type="scientific">Falsiroseomonas selenitidurans</name>
    <dbReference type="NCBI Taxonomy" id="2716335"/>
    <lineage>
        <taxon>Bacteria</taxon>
        <taxon>Pseudomonadati</taxon>
        <taxon>Pseudomonadota</taxon>
        <taxon>Alphaproteobacteria</taxon>
        <taxon>Acetobacterales</taxon>
        <taxon>Roseomonadaceae</taxon>
        <taxon>Falsiroseomonas</taxon>
    </lineage>
</organism>
<reference evidence="1 2" key="1">
    <citation type="submission" date="2020-03" db="EMBL/GenBank/DDBJ databases">
        <title>Roseomonas selenitidurans sp. nov. isolated from urban soil.</title>
        <authorList>
            <person name="Liu H."/>
        </authorList>
    </citation>
    <scope>NUCLEOTIDE SEQUENCE [LARGE SCALE GENOMIC DNA]</scope>
    <source>
        <strain evidence="1 2">BU-1</strain>
    </source>
</reference>
<accession>A0ABX1E5E0</accession>
<name>A0ABX1E5E0_9PROT</name>
<sequence>MAARLHTPIRIAPAIPSTSLSRRLPGWPRRRLALRKTPGGIAQDAARSGKALAYGVAALALAAGVWAPPAQAQYRQEPAGRIGSGDVIRIFENGRFHRCSAAFFDSNRNMLRIAFTAQREYGLSIPQVVVQRGQPLRISVNSTGSGNHVANAQGNQGGRAWRALDLQTVERMMDFRGPLMVQAASTRYHWNLGTSVRNVLVAIENCTNRAVGWR</sequence>
<proteinExistence type="predicted"/>
<dbReference type="EMBL" id="JAAVNE010000026">
    <property type="protein sequence ID" value="NKC32419.1"/>
    <property type="molecule type" value="Genomic_DNA"/>
</dbReference>
<keyword evidence="2" id="KW-1185">Reference proteome</keyword>
<dbReference type="RefSeq" id="WP_168032483.1">
    <property type="nucleotide sequence ID" value="NZ_JAAVNE010000026.1"/>
</dbReference>
<protein>
    <submittedName>
        <fullName evidence="1">Uncharacterized protein</fullName>
    </submittedName>
</protein>
<gene>
    <name evidence="1" type="ORF">HEQ75_16260</name>
</gene>
<dbReference type="Proteomes" id="UP000787635">
    <property type="component" value="Unassembled WGS sequence"/>
</dbReference>
<evidence type="ECO:0000313" key="1">
    <source>
        <dbReference type="EMBL" id="NKC32419.1"/>
    </source>
</evidence>
<evidence type="ECO:0000313" key="2">
    <source>
        <dbReference type="Proteomes" id="UP000787635"/>
    </source>
</evidence>
<comment type="caution">
    <text evidence="1">The sequence shown here is derived from an EMBL/GenBank/DDBJ whole genome shotgun (WGS) entry which is preliminary data.</text>
</comment>